<dbReference type="GO" id="GO:0005524">
    <property type="term" value="F:ATP binding"/>
    <property type="evidence" value="ECO:0007669"/>
    <property type="project" value="InterPro"/>
</dbReference>
<comment type="subcellular location">
    <subcellularLocation>
        <location evidence="1">Membrane</location>
        <topology evidence="1">Single-pass membrane protein</topology>
    </subcellularLocation>
</comment>
<evidence type="ECO:0000256" key="7">
    <source>
        <dbReference type="ARBA" id="ARBA00023136"/>
    </source>
</evidence>
<dbReference type="InterPro" id="IPR011009">
    <property type="entry name" value="Kinase-like_dom_sf"/>
</dbReference>
<dbReference type="Pfam" id="PF08263">
    <property type="entry name" value="LRRNT_2"/>
    <property type="match status" value="1"/>
</dbReference>
<evidence type="ECO:0000256" key="9">
    <source>
        <dbReference type="SAM" id="Phobius"/>
    </source>
</evidence>
<dbReference type="EMBL" id="QPKB01000012">
    <property type="protein sequence ID" value="RWR96717.1"/>
    <property type="molecule type" value="Genomic_DNA"/>
</dbReference>
<dbReference type="Gene3D" id="3.30.200.20">
    <property type="entry name" value="Phosphorylase Kinase, domain 1"/>
    <property type="match status" value="1"/>
</dbReference>
<gene>
    <name evidence="12" type="ORF">CKAN_02611600</name>
</gene>
<dbReference type="Gene3D" id="1.10.510.10">
    <property type="entry name" value="Transferase(Phosphotransferase) domain 1"/>
    <property type="match status" value="1"/>
</dbReference>
<dbReference type="OrthoDB" id="2151624at2759"/>
<dbReference type="GO" id="GO:0016020">
    <property type="term" value="C:membrane"/>
    <property type="evidence" value="ECO:0007669"/>
    <property type="project" value="UniProtKB-SubCell"/>
</dbReference>
<dbReference type="InterPro" id="IPR032675">
    <property type="entry name" value="LRR_dom_sf"/>
</dbReference>
<evidence type="ECO:0000259" key="11">
    <source>
        <dbReference type="PROSITE" id="PS50011"/>
    </source>
</evidence>
<dbReference type="InterPro" id="IPR046959">
    <property type="entry name" value="PRK1-6/SRF4-like"/>
</dbReference>
<keyword evidence="12" id="KW-0808">Transferase</keyword>
<dbReference type="InterPro" id="IPR000719">
    <property type="entry name" value="Prot_kinase_dom"/>
</dbReference>
<feature type="chain" id="PRO_5018658807" evidence="10">
    <location>
        <begin position="29"/>
        <end position="588"/>
    </location>
</feature>
<keyword evidence="12" id="KW-0675">Receptor</keyword>
<evidence type="ECO:0000256" key="4">
    <source>
        <dbReference type="ARBA" id="ARBA00022729"/>
    </source>
</evidence>
<dbReference type="PANTHER" id="PTHR48007">
    <property type="entry name" value="LEUCINE-RICH REPEAT RECEPTOR-LIKE PROTEIN KINASE PXC1"/>
    <property type="match status" value="1"/>
</dbReference>
<keyword evidence="12" id="KW-0418">Kinase</keyword>
<evidence type="ECO:0000256" key="5">
    <source>
        <dbReference type="ARBA" id="ARBA00022737"/>
    </source>
</evidence>
<dbReference type="Pfam" id="PF00560">
    <property type="entry name" value="LRR_1"/>
    <property type="match status" value="3"/>
</dbReference>
<evidence type="ECO:0000256" key="2">
    <source>
        <dbReference type="ARBA" id="ARBA00022614"/>
    </source>
</evidence>
<evidence type="ECO:0000256" key="8">
    <source>
        <dbReference type="ARBA" id="ARBA00023180"/>
    </source>
</evidence>
<dbReference type="InterPro" id="IPR013210">
    <property type="entry name" value="LRR_N_plant-typ"/>
</dbReference>
<evidence type="ECO:0000256" key="1">
    <source>
        <dbReference type="ARBA" id="ARBA00004167"/>
    </source>
</evidence>
<proteinExistence type="predicted"/>
<feature type="domain" description="Protein kinase" evidence="11">
    <location>
        <begin position="300"/>
        <end position="561"/>
    </location>
</feature>
<keyword evidence="2" id="KW-0433">Leucine-rich repeat</keyword>
<keyword evidence="7 9" id="KW-0472">Membrane</keyword>
<comment type="caution">
    <text evidence="12">The sequence shown here is derived from an EMBL/GenBank/DDBJ whole genome shotgun (WGS) entry which is preliminary data.</text>
</comment>
<evidence type="ECO:0000313" key="12">
    <source>
        <dbReference type="EMBL" id="RWR96717.1"/>
    </source>
</evidence>
<keyword evidence="13" id="KW-1185">Reference proteome</keyword>
<feature type="transmembrane region" description="Helical" evidence="9">
    <location>
        <begin position="227"/>
        <end position="253"/>
    </location>
</feature>
<dbReference type="PROSITE" id="PS50011">
    <property type="entry name" value="PROTEIN_KINASE_DOM"/>
    <property type="match status" value="1"/>
</dbReference>
<protein>
    <submittedName>
        <fullName evidence="12">Putative inactive leucine-rich repeat receptor-like protein kinase</fullName>
    </submittedName>
</protein>
<evidence type="ECO:0000256" key="10">
    <source>
        <dbReference type="SAM" id="SignalP"/>
    </source>
</evidence>
<sequence>MVMGNKALVLLHNLLWSLLFSWCNTCYGAESDIQCLKALKEQLNDPDNNLSSWIFSNETEGLICRFTGIECWIPEESRVRYIRLTNMGLQGQFPSALKNCKSLTGLDLSSNNLSGPIPHDIDELVPFVSVLDLSSNGFSGEIPLNLSNCTYLNFVNLTNNQLTGQIPWQLGQLNQLHKFTVAKNSLSGQIPYFLNSFPPQDFDNNLRLCGIPLNPCKINLRKSQTPVIIGSAVGGILFAALVVSVLLFCMFGVSEKKKEDVKGSKWEMTMKPTKGFKISMFEKSVPKMRLINLMKATNNFNINNIIGSGQTGTMYRATLSNGSFLAVKRLQEPHHSDKHFISEMTTLGSTRHRNLVPLQGFCIARQERLLVYKYMPKGTLHQHLHQLQSEIKWPLRLTIAMGVARGLAWLHHHCHPCIIHGNISSKCILLDEHYEPKISDFGFATLMNSDESEGNFCNLGHVDPKSECSSTATPMGDVYSFGMMLLELVSGKRPNKMAIAPQNLKGTLVQRITYLSNCYPIDKSLIERECHGDFIEVFRVACGCVAPASERPTMFEVHKILRAISKKYDMVDEDEILIPAECQYWLST</sequence>
<accession>A0A3S3P9V2</accession>
<dbReference type="STRING" id="337451.A0A3S3P9V2"/>
<keyword evidence="4 10" id="KW-0732">Signal</keyword>
<keyword evidence="5" id="KW-0677">Repeat</keyword>
<evidence type="ECO:0000256" key="3">
    <source>
        <dbReference type="ARBA" id="ARBA00022692"/>
    </source>
</evidence>
<evidence type="ECO:0000313" key="13">
    <source>
        <dbReference type="Proteomes" id="UP000283530"/>
    </source>
</evidence>
<dbReference type="InterPro" id="IPR001245">
    <property type="entry name" value="Ser-Thr/Tyr_kinase_cat_dom"/>
</dbReference>
<dbReference type="Gene3D" id="3.80.10.10">
    <property type="entry name" value="Ribonuclease Inhibitor"/>
    <property type="match status" value="1"/>
</dbReference>
<feature type="signal peptide" evidence="10">
    <location>
        <begin position="1"/>
        <end position="28"/>
    </location>
</feature>
<dbReference type="SUPFAM" id="SSF56112">
    <property type="entry name" value="Protein kinase-like (PK-like)"/>
    <property type="match status" value="1"/>
</dbReference>
<dbReference type="SUPFAM" id="SSF52058">
    <property type="entry name" value="L domain-like"/>
    <property type="match status" value="1"/>
</dbReference>
<dbReference type="GO" id="GO:0004672">
    <property type="term" value="F:protein kinase activity"/>
    <property type="evidence" value="ECO:0007669"/>
    <property type="project" value="InterPro"/>
</dbReference>
<keyword evidence="8" id="KW-0325">Glycoprotein</keyword>
<dbReference type="FunFam" id="3.80.10.10:FF:000275">
    <property type="entry name" value="Leucine-rich repeat receptor-like protein kinase"/>
    <property type="match status" value="1"/>
</dbReference>
<name>A0A3S3P9V2_9MAGN</name>
<keyword evidence="6 9" id="KW-1133">Transmembrane helix</keyword>
<evidence type="ECO:0000256" key="6">
    <source>
        <dbReference type="ARBA" id="ARBA00022989"/>
    </source>
</evidence>
<dbReference type="Proteomes" id="UP000283530">
    <property type="component" value="Unassembled WGS sequence"/>
</dbReference>
<dbReference type="PANTHER" id="PTHR48007:SF86">
    <property type="entry name" value="(WILD MALAYSIAN BANANA) HYPOTHETICAL PROTEIN"/>
    <property type="match status" value="1"/>
</dbReference>
<dbReference type="AlphaFoldDB" id="A0A3S3P9V2"/>
<reference evidence="12 13" key="1">
    <citation type="journal article" date="2019" name="Nat. Plants">
        <title>Stout camphor tree genome fills gaps in understanding of flowering plant genome evolution.</title>
        <authorList>
            <person name="Chaw S.M."/>
            <person name="Liu Y.C."/>
            <person name="Wu Y.W."/>
            <person name="Wang H.Y."/>
            <person name="Lin C.I."/>
            <person name="Wu C.S."/>
            <person name="Ke H.M."/>
            <person name="Chang L.Y."/>
            <person name="Hsu C.Y."/>
            <person name="Yang H.T."/>
            <person name="Sudianto E."/>
            <person name="Hsu M.H."/>
            <person name="Wu K.P."/>
            <person name="Wang L.N."/>
            <person name="Leebens-Mack J.H."/>
            <person name="Tsai I.J."/>
        </authorList>
    </citation>
    <scope>NUCLEOTIDE SEQUENCE [LARGE SCALE GENOMIC DNA]</scope>
    <source>
        <strain evidence="13">cv. Chaw 1501</strain>
        <tissue evidence="12">Young leaves</tissue>
    </source>
</reference>
<dbReference type="InterPro" id="IPR001611">
    <property type="entry name" value="Leu-rich_rpt"/>
</dbReference>
<keyword evidence="3 9" id="KW-0812">Transmembrane</keyword>
<organism evidence="12 13">
    <name type="scientific">Cinnamomum micranthum f. kanehirae</name>
    <dbReference type="NCBI Taxonomy" id="337451"/>
    <lineage>
        <taxon>Eukaryota</taxon>
        <taxon>Viridiplantae</taxon>
        <taxon>Streptophyta</taxon>
        <taxon>Embryophyta</taxon>
        <taxon>Tracheophyta</taxon>
        <taxon>Spermatophyta</taxon>
        <taxon>Magnoliopsida</taxon>
        <taxon>Magnoliidae</taxon>
        <taxon>Laurales</taxon>
        <taxon>Lauraceae</taxon>
        <taxon>Cinnamomum</taxon>
    </lineage>
</organism>
<dbReference type="Pfam" id="PF07714">
    <property type="entry name" value="PK_Tyr_Ser-Thr"/>
    <property type="match status" value="1"/>
</dbReference>